<dbReference type="FunFam" id="1.10.287.130:FF:000001">
    <property type="entry name" value="Two-component sensor histidine kinase"/>
    <property type="match status" value="1"/>
</dbReference>
<gene>
    <name evidence="18" type="ORF">SAMN05444145_101402</name>
</gene>
<evidence type="ECO:0000256" key="5">
    <source>
        <dbReference type="ARBA" id="ARBA00022475"/>
    </source>
</evidence>
<accession>A0A1H3Y019</accession>
<dbReference type="Pfam" id="PF00512">
    <property type="entry name" value="HisKA"/>
    <property type="match status" value="1"/>
</dbReference>
<dbReference type="CDD" id="cd00082">
    <property type="entry name" value="HisKA"/>
    <property type="match status" value="1"/>
</dbReference>
<dbReference type="STRING" id="1033731.SAMN05444145_101402"/>
<keyword evidence="5" id="KW-1003">Cell membrane</keyword>
<dbReference type="InterPro" id="IPR000700">
    <property type="entry name" value="PAS-assoc_C"/>
</dbReference>
<dbReference type="SUPFAM" id="SSF47384">
    <property type="entry name" value="Homodimeric domain of signal transducing histidine kinase"/>
    <property type="match status" value="1"/>
</dbReference>
<keyword evidence="7" id="KW-0808">Transferase</keyword>
<keyword evidence="9" id="KW-0418">Kinase</keyword>
<dbReference type="SUPFAM" id="SSF55874">
    <property type="entry name" value="ATPase domain of HSP90 chaperone/DNA topoisomerase II/histidine kinase"/>
    <property type="match status" value="1"/>
</dbReference>
<feature type="domain" description="Histidine kinase" evidence="14">
    <location>
        <begin position="598"/>
        <end position="809"/>
    </location>
</feature>
<evidence type="ECO:0000256" key="7">
    <source>
        <dbReference type="ARBA" id="ARBA00022679"/>
    </source>
</evidence>
<dbReference type="Gene3D" id="3.30.450.40">
    <property type="match status" value="1"/>
</dbReference>
<dbReference type="PROSITE" id="PS50109">
    <property type="entry name" value="HIS_KIN"/>
    <property type="match status" value="1"/>
</dbReference>
<evidence type="ECO:0000259" key="15">
    <source>
        <dbReference type="PROSITE" id="PS50110"/>
    </source>
</evidence>
<dbReference type="CDD" id="cd00130">
    <property type="entry name" value="PAS"/>
    <property type="match status" value="1"/>
</dbReference>
<dbReference type="Pfam" id="PF02518">
    <property type="entry name" value="HATPase_c"/>
    <property type="match status" value="1"/>
</dbReference>
<evidence type="ECO:0000259" key="14">
    <source>
        <dbReference type="PROSITE" id="PS50109"/>
    </source>
</evidence>
<sequence length="953" mass="107310">MKEEEILRAVLKDAKTGWWEADMTRRMFRMSDFLQNLLRYSTPEVGFDEIKSLIPDAYAKISGPGNCLLQDAHTLKRAIPLIAPDGHRLWLQWKVLNRETTPDGRDVMTGYVQQTELEQSTENGRDRARIDNLLYRLNSISHTLLALLHSDRTRDTVNKILYEVLTMFRGDRAYIIEFDWEKRTHNCTYEVTANGVSSEQDRLSSIPMEDFPWWTKHVSQGNSIILSDISDLPSEAAGEHDLLAAQDIKSLLIMPLASRDKVWGYAGIDIVDEHREWTDEDCQWFASLVNIIGLCLDLQRSEQAAQADRAKVHKAHEAIYRNERFLRNIFDNIQVGVELYAPDGTLVDINNKDMEIFGVTREEALGLNFFENPLVPLEAREGVRAGHEQAFRINYPFDRLNGYYTSAKTGFLEIYTTVNMLYDIEGNISNFMLINIDNTEINRAHTRLAEFESSFALVSKLGKMGFCRFDLLERVGSGVPQWYRNLGEHPDTPLNQILGVYNHVDPVDKAAILENIGRVKAGTSDSFNLDLHILNDDGTEKWTRINVVRNPMNNDPSKIEMVCVNYDISELKMTEKNLIEAKNKAEVSDRLKSAFLANMSHEIRTPLNAIVGFSNLLTEAEDPEERRDYLRVVEENNDLLLTLISDILDLSKIEAGTFDFNYGSVDVNQMCEEVVRSLSLKVQGRPVELRFVGPGGPCFILGDKGRLTQVITNFINNAVKFTAEGSITLSYAVEGDQIRFAVADTGSGIDKEHLANIFERFVKLNSFVQGTGLGLSISKSIVEQMGGRIGVESELGKGACFWFTVPMGIPEELPEADAAHPQQVFAPSSARGGRRPVLLIAEDTDSNYLLLSLMLKKEYEVIRAGNGEEAVRLCGQVQPDAVLMDIQMPVMDGLKATRQIRGNGSQVPIIAVTAYAYDRDRQKALEAGCNEYLAKPLTGDTLRQTLRRLLSGE</sequence>
<reference evidence="18 19" key="1">
    <citation type="submission" date="2016-10" db="EMBL/GenBank/DDBJ databases">
        <authorList>
            <person name="de Groot N.N."/>
        </authorList>
    </citation>
    <scope>NUCLEOTIDE SEQUENCE [LARGE SCALE GENOMIC DNA]</scope>
    <source>
        <strain evidence="18 19">DSM 25383</strain>
    </source>
</reference>
<name>A0A1H3Y019_9BACT</name>
<dbReference type="InterPro" id="IPR000014">
    <property type="entry name" value="PAS"/>
</dbReference>
<dbReference type="Pfam" id="PF01590">
    <property type="entry name" value="GAF"/>
    <property type="match status" value="1"/>
</dbReference>
<proteinExistence type="predicted"/>
<dbReference type="GO" id="GO:0045121">
    <property type="term" value="C:membrane raft"/>
    <property type="evidence" value="ECO:0007669"/>
    <property type="project" value="UniProtKB-SubCell"/>
</dbReference>
<feature type="modified residue" description="4-aspartylphosphate" evidence="13">
    <location>
        <position position="885"/>
    </location>
</feature>
<keyword evidence="10" id="KW-0067">ATP-binding</keyword>
<dbReference type="PROSITE" id="PS50113">
    <property type="entry name" value="PAC"/>
    <property type="match status" value="1"/>
</dbReference>
<dbReference type="NCBIfam" id="TIGR00229">
    <property type="entry name" value="sensory_box"/>
    <property type="match status" value="1"/>
</dbReference>
<evidence type="ECO:0000256" key="12">
    <source>
        <dbReference type="ARBA" id="ARBA00023136"/>
    </source>
</evidence>
<dbReference type="CDD" id="cd17546">
    <property type="entry name" value="REC_hyHK_CKI1_RcsC-like"/>
    <property type="match status" value="1"/>
</dbReference>
<evidence type="ECO:0000256" key="6">
    <source>
        <dbReference type="ARBA" id="ARBA00022553"/>
    </source>
</evidence>
<dbReference type="PROSITE" id="PS50110">
    <property type="entry name" value="RESPONSE_REGULATORY"/>
    <property type="match status" value="1"/>
</dbReference>
<evidence type="ECO:0000256" key="8">
    <source>
        <dbReference type="ARBA" id="ARBA00022741"/>
    </source>
</evidence>
<dbReference type="GO" id="GO:0009927">
    <property type="term" value="F:histidine phosphotransfer kinase activity"/>
    <property type="evidence" value="ECO:0007669"/>
    <property type="project" value="TreeGrafter"/>
</dbReference>
<feature type="domain" description="PAS" evidence="16">
    <location>
        <begin position="322"/>
        <end position="366"/>
    </location>
</feature>
<evidence type="ECO:0000313" key="19">
    <source>
        <dbReference type="Proteomes" id="UP000183253"/>
    </source>
</evidence>
<evidence type="ECO:0000256" key="11">
    <source>
        <dbReference type="ARBA" id="ARBA00023012"/>
    </source>
</evidence>
<keyword evidence="6 13" id="KW-0597">Phosphoprotein</keyword>
<dbReference type="Gene3D" id="3.30.565.10">
    <property type="entry name" value="Histidine kinase-like ATPase, C-terminal domain"/>
    <property type="match status" value="1"/>
</dbReference>
<evidence type="ECO:0000256" key="13">
    <source>
        <dbReference type="PROSITE-ProRule" id="PRU00169"/>
    </source>
</evidence>
<feature type="domain" description="Response regulatory" evidence="15">
    <location>
        <begin position="837"/>
        <end position="950"/>
    </location>
</feature>
<dbReference type="Proteomes" id="UP000183253">
    <property type="component" value="Unassembled WGS sequence"/>
</dbReference>
<dbReference type="InterPro" id="IPR036890">
    <property type="entry name" value="HATPase_C_sf"/>
</dbReference>
<dbReference type="InterPro" id="IPR004358">
    <property type="entry name" value="Sig_transdc_His_kin-like_C"/>
</dbReference>
<evidence type="ECO:0000259" key="17">
    <source>
        <dbReference type="PROSITE" id="PS50113"/>
    </source>
</evidence>
<comment type="subcellular location">
    <subcellularLocation>
        <location evidence="2">Cell membrane</location>
    </subcellularLocation>
    <subcellularLocation>
        <location evidence="3">Membrane raft</location>
        <topology evidence="3">Multi-pass membrane protein</topology>
    </subcellularLocation>
</comment>
<dbReference type="EC" id="2.7.13.3" evidence="4"/>
<dbReference type="SMART" id="SM00388">
    <property type="entry name" value="HisKA"/>
    <property type="match status" value="1"/>
</dbReference>
<evidence type="ECO:0000256" key="10">
    <source>
        <dbReference type="ARBA" id="ARBA00022840"/>
    </source>
</evidence>
<dbReference type="Pfam" id="PF00072">
    <property type="entry name" value="Response_reg"/>
    <property type="match status" value="1"/>
</dbReference>
<feature type="domain" description="PAC" evidence="17">
    <location>
        <begin position="527"/>
        <end position="580"/>
    </location>
</feature>
<dbReference type="PANTHER" id="PTHR43047">
    <property type="entry name" value="TWO-COMPONENT HISTIDINE PROTEIN KINASE"/>
    <property type="match status" value="1"/>
</dbReference>
<dbReference type="PRINTS" id="PR00344">
    <property type="entry name" value="BCTRLSENSOR"/>
</dbReference>
<protein>
    <recommendedName>
        <fullName evidence="4">histidine kinase</fullName>
        <ecNumber evidence="4">2.7.13.3</ecNumber>
    </recommendedName>
</protein>
<comment type="catalytic activity">
    <reaction evidence="1">
        <text>ATP + protein L-histidine = ADP + protein N-phospho-L-histidine.</text>
        <dbReference type="EC" id="2.7.13.3"/>
    </reaction>
</comment>
<dbReference type="AlphaFoldDB" id="A0A1H3Y019"/>
<dbReference type="CDD" id="cd16922">
    <property type="entry name" value="HATPase_EvgS-ArcB-TorS-like"/>
    <property type="match status" value="1"/>
</dbReference>
<dbReference type="InterPro" id="IPR029016">
    <property type="entry name" value="GAF-like_dom_sf"/>
</dbReference>
<dbReference type="Gene3D" id="3.30.450.20">
    <property type="entry name" value="PAS domain"/>
    <property type="match status" value="2"/>
</dbReference>
<keyword evidence="12" id="KW-0472">Membrane</keyword>
<dbReference type="InterPro" id="IPR003018">
    <property type="entry name" value="GAF"/>
</dbReference>
<dbReference type="EMBL" id="FNRI01000001">
    <property type="protein sequence ID" value="SEA05039.1"/>
    <property type="molecule type" value="Genomic_DNA"/>
</dbReference>
<dbReference type="InterPro" id="IPR005467">
    <property type="entry name" value="His_kinase_dom"/>
</dbReference>
<evidence type="ECO:0000256" key="4">
    <source>
        <dbReference type="ARBA" id="ARBA00012438"/>
    </source>
</evidence>
<keyword evidence="11" id="KW-0902">Two-component regulatory system</keyword>
<dbReference type="InterPro" id="IPR035965">
    <property type="entry name" value="PAS-like_dom_sf"/>
</dbReference>
<evidence type="ECO:0000256" key="3">
    <source>
        <dbReference type="ARBA" id="ARBA00004314"/>
    </source>
</evidence>
<dbReference type="GO" id="GO:0000155">
    <property type="term" value="F:phosphorelay sensor kinase activity"/>
    <property type="evidence" value="ECO:0007669"/>
    <property type="project" value="InterPro"/>
</dbReference>
<evidence type="ECO:0000313" key="18">
    <source>
        <dbReference type="EMBL" id="SEA05039.1"/>
    </source>
</evidence>
<dbReference type="FunFam" id="3.30.565.10:FF:000023">
    <property type="entry name" value="PAS domain-containing sensor histidine kinase"/>
    <property type="match status" value="1"/>
</dbReference>
<dbReference type="InterPro" id="IPR011006">
    <property type="entry name" value="CheY-like_superfamily"/>
</dbReference>
<dbReference type="InterPro" id="IPR001789">
    <property type="entry name" value="Sig_transdc_resp-reg_receiver"/>
</dbReference>
<dbReference type="InterPro" id="IPR003661">
    <property type="entry name" value="HisK_dim/P_dom"/>
</dbReference>
<evidence type="ECO:0000256" key="1">
    <source>
        <dbReference type="ARBA" id="ARBA00000085"/>
    </source>
</evidence>
<organism evidence="18 19">
    <name type="scientific">Alistipes timonensis JC136</name>
    <dbReference type="NCBI Taxonomy" id="1033731"/>
    <lineage>
        <taxon>Bacteria</taxon>
        <taxon>Pseudomonadati</taxon>
        <taxon>Bacteroidota</taxon>
        <taxon>Bacteroidia</taxon>
        <taxon>Bacteroidales</taxon>
        <taxon>Rikenellaceae</taxon>
        <taxon>Alistipes</taxon>
    </lineage>
</organism>
<dbReference type="SMART" id="SM00065">
    <property type="entry name" value="GAF"/>
    <property type="match status" value="1"/>
</dbReference>
<dbReference type="SMART" id="SM00387">
    <property type="entry name" value="HATPase_c"/>
    <property type="match status" value="1"/>
</dbReference>
<dbReference type="InterPro" id="IPR036097">
    <property type="entry name" value="HisK_dim/P_sf"/>
</dbReference>
<evidence type="ECO:0000259" key="16">
    <source>
        <dbReference type="PROSITE" id="PS50112"/>
    </source>
</evidence>
<dbReference type="SUPFAM" id="SSF55785">
    <property type="entry name" value="PYP-like sensor domain (PAS domain)"/>
    <property type="match status" value="2"/>
</dbReference>
<dbReference type="GO" id="GO:0005886">
    <property type="term" value="C:plasma membrane"/>
    <property type="evidence" value="ECO:0007669"/>
    <property type="project" value="UniProtKB-SubCell"/>
</dbReference>
<dbReference type="PROSITE" id="PS50112">
    <property type="entry name" value="PAS"/>
    <property type="match status" value="1"/>
</dbReference>
<dbReference type="InterPro" id="IPR003594">
    <property type="entry name" value="HATPase_dom"/>
</dbReference>
<dbReference type="Gene3D" id="1.10.287.130">
    <property type="match status" value="1"/>
</dbReference>
<dbReference type="GO" id="GO:0005524">
    <property type="term" value="F:ATP binding"/>
    <property type="evidence" value="ECO:0007669"/>
    <property type="project" value="UniProtKB-KW"/>
</dbReference>
<evidence type="ECO:0000256" key="9">
    <source>
        <dbReference type="ARBA" id="ARBA00022777"/>
    </source>
</evidence>
<dbReference type="SUPFAM" id="SSF52172">
    <property type="entry name" value="CheY-like"/>
    <property type="match status" value="1"/>
</dbReference>
<dbReference type="SMART" id="SM00448">
    <property type="entry name" value="REC"/>
    <property type="match status" value="1"/>
</dbReference>
<dbReference type="PANTHER" id="PTHR43047:SF72">
    <property type="entry name" value="OSMOSENSING HISTIDINE PROTEIN KINASE SLN1"/>
    <property type="match status" value="1"/>
</dbReference>
<dbReference type="SUPFAM" id="SSF55781">
    <property type="entry name" value="GAF domain-like"/>
    <property type="match status" value="1"/>
</dbReference>
<evidence type="ECO:0000256" key="2">
    <source>
        <dbReference type="ARBA" id="ARBA00004236"/>
    </source>
</evidence>
<keyword evidence="19" id="KW-1185">Reference proteome</keyword>
<dbReference type="RefSeq" id="WP_010259791.1">
    <property type="nucleotide sequence ID" value="NZ_CAEG01000003.1"/>
</dbReference>
<dbReference type="Gene3D" id="3.40.50.2300">
    <property type="match status" value="1"/>
</dbReference>
<dbReference type="SMART" id="SM00091">
    <property type="entry name" value="PAS"/>
    <property type="match status" value="1"/>
</dbReference>
<keyword evidence="8" id="KW-0547">Nucleotide-binding</keyword>